<feature type="transmembrane region" description="Helical" evidence="5">
    <location>
        <begin position="358"/>
        <end position="380"/>
    </location>
</feature>
<dbReference type="InterPro" id="IPR007016">
    <property type="entry name" value="O-antigen_ligase-rel_domated"/>
</dbReference>
<feature type="transmembrane region" description="Helical" evidence="5">
    <location>
        <begin position="63"/>
        <end position="82"/>
    </location>
</feature>
<keyword evidence="4 5" id="KW-0472">Membrane</keyword>
<dbReference type="EMBL" id="BMYZ01000002">
    <property type="protein sequence ID" value="GGY78655.1"/>
    <property type="molecule type" value="Genomic_DNA"/>
</dbReference>
<comment type="caution">
    <text evidence="7">The sequence shown here is derived from an EMBL/GenBank/DDBJ whole genome shotgun (WGS) entry which is preliminary data.</text>
</comment>
<dbReference type="PANTHER" id="PTHR37422:SF17">
    <property type="entry name" value="O-ANTIGEN LIGASE"/>
    <property type="match status" value="1"/>
</dbReference>
<gene>
    <name evidence="7" type="ORF">GCM10011613_24210</name>
</gene>
<feature type="transmembrane region" description="Helical" evidence="5">
    <location>
        <begin position="88"/>
        <end position="106"/>
    </location>
</feature>
<dbReference type="Proteomes" id="UP000619761">
    <property type="component" value="Unassembled WGS sequence"/>
</dbReference>
<evidence type="ECO:0000256" key="4">
    <source>
        <dbReference type="ARBA" id="ARBA00023136"/>
    </source>
</evidence>
<keyword evidence="8" id="KW-1185">Reference proteome</keyword>
<comment type="subcellular location">
    <subcellularLocation>
        <location evidence="1">Membrane</location>
        <topology evidence="1">Multi-pass membrane protein</topology>
    </subcellularLocation>
</comment>
<dbReference type="InterPro" id="IPR051533">
    <property type="entry name" value="WaaL-like"/>
</dbReference>
<feature type="transmembrane region" description="Helical" evidence="5">
    <location>
        <begin position="224"/>
        <end position="240"/>
    </location>
</feature>
<feature type="transmembrane region" description="Helical" evidence="5">
    <location>
        <begin position="199"/>
        <end position="217"/>
    </location>
</feature>
<proteinExistence type="predicted"/>
<reference evidence="8" key="1">
    <citation type="journal article" date="2019" name="Int. J. Syst. Evol. Microbiol.">
        <title>The Global Catalogue of Microorganisms (GCM) 10K type strain sequencing project: providing services to taxonomists for standard genome sequencing and annotation.</title>
        <authorList>
            <consortium name="The Broad Institute Genomics Platform"/>
            <consortium name="The Broad Institute Genome Sequencing Center for Infectious Disease"/>
            <person name="Wu L."/>
            <person name="Ma J."/>
        </authorList>
    </citation>
    <scope>NUCLEOTIDE SEQUENCE [LARGE SCALE GENOMIC DNA]</scope>
    <source>
        <strain evidence="8">KCTC 32239</strain>
    </source>
</reference>
<feature type="transmembrane region" description="Helical" evidence="5">
    <location>
        <begin position="327"/>
        <end position="346"/>
    </location>
</feature>
<sequence length="408" mass="44778">MNSTKFSLASIPVLWVSAAVFLFGALALILSSGYTYGPVLLLLPALVYLCVRPYPLLSLHDKMIMASLFIYFAVGCATNAVHRLPSNAYDNFSRFLLAIPVLLLLLRFPVKPVFFWSGIALGSVGAAVIAIQEFYIKGEMRVGGHNNPIQFGDISMLFACLLMAGLVWSKQHSRWMFALCVLGVIGGIFASLLSGARGGWLALPVVAIFLFVSNGLYKNKKQSLVLIGIFIGLAVLFYFYQQKVFLQLRIQEGLSDLQQFTEAQNANTSLGIRFTLWHSGLNLVAQHPLLGWGSIANYVNITGDSSVVFQRFNHFHNEILDAMAKRGLLGGIALLVIYGVPALLFYRQLKQASIVVKSFAQAGLILVLASFVFGLTQSFFCHASGVMVYAFMLVILWAQSRAALARAE</sequence>
<feature type="transmembrane region" description="Helical" evidence="5">
    <location>
        <begin position="175"/>
        <end position="193"/>
    </location>
</feature>
<name>A0ABQ3B7F5_9GAMM</name>
<evidence type="ECO:0000313" key="7">
    <source>
        <dbReference type="EMBL" id="GGY78655.1"/>
    </source>
</evidence>
<protein>
    <recommendedName>
        <fullName evidence="6">O-antigen ligase-related domain-containing protein</fullName>
    </recommendedName>
</protein>
<feature type="transmembrane region" description="Helical" evidence="5">
    <location>
        <begin position="386"/>
        <end position="404"/>
    </location>
</feature>
<organism evidence="7 8">
    <name type="scientific">Cellvibrio zantedeschiae</name>
    <dbReference type="NCBI Taxonomy" id="1237077"/>
    <lineage>
        <taxon>Bacteria</taxon>
        <taxon>Pseudomonadati</taxon>
        <taxon>Pseudomonadota</taxon>
        <taxon>Gammaproteobacteria</taxon>
        <taxon>Cellvibrionales</taxon>
        <taxon>Cellvibrionaceae</taxon>
        <taxon>Cellvibrio</taxon>
    </lineage>
</organism>
<dbReference type="Pfam" id="PF04932">
    <property type="entry name" value="Wzy_C"/>
    <property type="match status" value="1"/>
</dbReference>
<feature type="transmembrane region" description="Helical" evidence="5">
    <location>
        <begin position="148"/>
        <end position="168"/>
    </location>
</feature>
<evidence type="ECO:0000256" key="2">
    <source>
        <dbReference type="ARBA" id="ARBA00022692"/>
    </source>
</evidence>
<feature type="transmembrane region" description="Helical" evidence="5">
    <location>
        <begin position="7"/>
        <end position="29"/>
    </location>
</feature>
<keyword evidence="3 5" id="KW-1133">Transmembrane helix</keyword>
<evidence type="ECO:0000256" key="3">
    <source>
        <dbReference type="ARBA" id="ARBA00022989"/>
    </source>
</evidence>
<accession>A0ABQ3B7F5</accession>
<dbReference type="PANTHER" id="PTHR37422">
    <property type="entry name" value="TEICHURONIC ACID BIOSYNTHESIS PROTEIN TUAE"/>
    <property type="match status" value="1"/>
</dbReference>
<evidence type="ECO:0000259" key="6">
    <source>
        <dbReference type="Pfam" id="PF04932"/>
    </source>
</evidence>
<feature type="transmembrane region" description="Helical" evidence="5">
    <location>
        <begin position="113"/>
        <end position="136"/>
    </location>
</feature>
<feature type="domain" description="O-antigen ligase-related" evidence="6">
    <location>
        <begin position="184"/>
        <end position="334"/>
    </location>
</feature>
<evidence type="ECO:0000256" key="1">
    <source>
        <dbReference type="ARBA" id="ARBA00004141"/>
    </source>
</evidence>
<keyword evidence="2 5" id="KW-0812">Transmembrane</keyword>
<evidence type="ECO:0000313" key="8">
    <source>
        <dbReference type="Proteomes" id="UP000619761"/>
    </source>
</evidence>
<feature type="transmembrane region" description="Helical" evidence="5">
    <location>
        <begin position="35"/>
        <end position="51"/>
    </location>
</feature>
<dbReference type="RefSeq" id="WP_189418965.1">
    <property type="nucleotide sequence ID" value="NZ_BMYZ01000002.1"/>
</dbReference>
<evidence type="ECO:0000256" key="5">
    <source>
        <dbReference type="SAM" id="Phobius"/>
    </source>
</evidence>